<keyword evidence="3" id="KW-0378">Hydrolase</keyword>
<dbReference type="Gene3D" id="3.40.50.1000">
    <property type="entry name" value="HAD superfamily/HAD-like"/>
    <property type="match status" value="2"/>
</dbReference>
<dbReference type="GO" id="GO:0016791">
    <property type="term" value="F:phosphatase activity"/>
    <property type="evidence" value="ECO:0007669"/>
    <property type="project" value="TreeGrafter"/>
</dbReference>
<gene>
    <name evidence="9" type="ordered locus">MPTP_1184</name>
</gene>
<dbReference type="STRING" id="940190.MPTP_1184"/>
<dbReference type="RefSeq" id="WP_013774073.1">
    <property type="nucleotide sequence ID" value="NC_015516.1"/>
</dbReference>
<evidence type="ECO:0000313" key="10">
    <source>
        <dbReference type="Proteomes" id="UP000008456"/>
    </source>
</evidence>
<evidence type="ECO:0000256" key="7">
    <source>
        <dbReference type="PIRSR" id="PIRSR000915-2"/>
    </source>
</evidence>
<dbReference type="NCBIfam" id="TIGR01460">
    <property type="entry name" value="HAD-SF-IIA"/>
    <property type="match status" value="1"/>
</dbReference>
<dbReference type="EC" id="3.1.3.-" evidence="5"/>
<dbReference type="Pfam" id="PF13242">
    <property type="entry name" value="Hydrolase_like"/>
    <property type="match status" value="1"/>
</dbReference>
<evidence type="ECO:0000256" key="8">
    <source>
        <dbReference type="PIRSR" id="PIRSR000915-3"/>
    </source>
</evidence>
<keyword evidence="2 5" id="KW-0479">Metal-binding</keyword>
<dbReference type="EMBL" id="AP012200">
    <property type="protein sequence ID" value="BAK21635.1"/>
    <property type="molecule type" value="Genomic_DNA"/>
</dbReference>
<feature type="binding site" evidence="8">
    <location>
        <position position="11"/>
    </location>
    <ligand>
        <name>Mg(2+)</name>
        <dbReference type="ChEBI" id="CHEBI:18420"/>
    </ligand>
</feature>
<dbReference type="Pfam" id="PF13344">
    <property type="entry name" value="Hydrolase_6"/>
    <property type="match status" value="1"/>
</dbReference>
<dbReference type="Proteomes" id="UP000008456">
    <property type="component" value="Chromosome"/>
</dbReference>
<organism evidence="9 10">
    <name type="scientific">Melissococcus plutonius (strain ATCC 35311 / DSM 29964 / CIP 104052 / LMG 20360 / NCIMB 702443)</name>
    <dbReference type="NCBI Taxonomy" id="940190"/>
    <lineage>
        <taxon>Bacteria</taxon>
        <taxon>Bacillati</taxon>
        <taxon>Bacillota</taxon>
        <taxon>Bacilli</taxon>
        <taxon>Lactobacillales</taxon>
        <taxon>Enterococcaceae</taxon>
        <taxon>Melissococcus</taxon>
    </lineage>
</organism>
<dbReference type="InterPro" id="IPR023214">
    <property type="entry name" value="HAD_sf"/>
</dbReference>
<comment type="function">
    <text evidence="5">Catalyzes the dephosphorylation of 2-6 carbon acid sugars in vitro.</text>
</comment>
<evidence type="ECO:0000256" key="4">
    <source>
        <dbReference type="ARBA" id="ARBA00022842"/>
    </source>
</evidence>
<evidence type="ECO:0000256" key="1">
    <source>
        <dbReference type="ARBA" id="ARBA00006696"/>
    </source>
</evidence>
<feature type="binding site" evidence="7">
    <location>
        <position position="183"/>
    </location>
    <ligand>
        <name>substrate</name>
    </ligand>
</feature>
<keyword evidence="4 5" id="KW-0460">Magnesium</keyword>
<name>F3YAV7_MELPT</name>
<reference evidence="9 10" key="1">
    <citation type="journal article" date="2011" name="J. Bacteriol.">
        <title>Complete genome sequence of Melissococcus plutonius ATCC 35311.</title>
        <authorList>
            <person name="Okumura K."/>
            <person name="Arai R."/>
            <person name="Okura M."/>
            <person name="Kirikae T."/>
            <person name="Takamatsu D."/>
            <person name="Osaki M."/>
            <person name="Miyoshi-Akiyama T."/>
        </authorList>
    </citation>
    <scope>NUCLEOTIDE SEQUENCE [LARGE SCALE GENOMIC DNA]</scope>
    <source>
        <strain evidence="10">ATCC 35311 / CIP 104052 / LMG 20360 / NCIMB 702443</strain>
    </source>
</reference>
<proteinExistence type="inferred from homology"/>
<feature type="active site" description="Proton donor" evidence="6">
    <location>
        <position position="13"/>
    </location>
</feature>
<dbReference type="HOGENOM" id="CLU_043473_1_1_9"/>
<dbReference type="GO" id="GO:0005737">
    <property type="term" value="C:cytoplasm"/>
    <property type="evidence" value="ECO:0007669"/>
    <property type="project" value="TreeGrafter"/>
</dbReference>
<reference key="2">
    <citation type="submission" date="2011-04" db="EMBL/GenBank/DDBJ databases">
        <title>Whole genome sequence of Melissococcus plutonius ATCC 35311.</title>
        <authorList>
            <person name="Okumura K."/>
            <person name="Arai R."/>
            <person name="Osaki M."/>
            <person name="Okura M."/>
            <person name="Kirikae T."/>
            <person name="Takamatsu D."/>
            <person name="Akiyama T."/>
        </authorList>
    </citation>
    <scope>NUCLEOTIDE SEQUENCE</scope>
    <source>
        <strain>ATCC 35311</strain>
    </source>
</reference>
<dbReference type="PANTHER" id="PTHR19288">
    <property type="entry name" value="4-NITROPHENYLPHOSPHATASE-RELATED"/>
    <property type="match status" value="1"/>
</dbReference>
<dbReference type="FunFam" id="3.40.50.1000:FF:000053">
    <property type="entry name" value="TIGR01457 family HAD hydrolase"/>
    <property type="match status" value="1"/>
</dbReference>
<evidence type="ECO:0000256" key="6">
    <source>
        <dbReference type="PIRSR" id="PIRSR000915-1"/>
    </source>
</evidence>
<dbReference type="PIRSF" id="PIRSF000915">
    <property type="entry name" value="PGP-type_phosphatase"/>
    <property type="match status" value="1"/>
</dbReference>
<dbReference type="NCBIfam" id="TIGR01457">
    <property type="entry name" value="HAD-SF-IIA-hyp2"/>
    <property type="match status" value="1"/>
</dbReference>
<dbReference type="GO" id="GO:0046872">
    <property type="term" value="F:metal ion binding"/>
    <property type="evidence" value="ECO:0007669"/>
    <property type="project" value="UniProtKB-KW"/>
</dbReference>
<evidence type="ECO:0000256" key="2">
    <source>
        <dbReference type="ARBA" id="ARBA00022723"/>
    </source>
</evidence>
<evidence type="ECO:0000256" key="3">
    <source>
        <dbReference type="ARBA" id="ARBA00022801"/>
    </source>
</evidence>
<sequence length="259" mass="28766">MSKNYQGYLIDLDGTIYLGKQPIPAGKRFVERLQEKGLPFLFITNNTTKTPEAVSTRLEQEFDIHVPASTIYTASLATVDYMKRDNRGKKVYVIGESGLIDLILQAGFEWEEKQPDYVIVGLDTQVTYEKLATAVLAVRQGALFIGTNPDRNIPTERGLLPGAGVFAALVEMATDVQPVFIGKPNKVIMERAVEILQLPKQEVLMVGDNYETDIQSGIQNQIDSLLVLSGFTSKEEIPTLPTLPTLPTYIVDSLDEWTL</sequence>
<feature type="active site" description="Nucleophile" evidence="6">
    <location>
        <position position="11"/>
    </location>
</feature>
<dbReference type="PANTHER" id="PTHR19288:SF46">
    <property type="entry name" value="HALOACID DEHALOGENASE-LIKE HYDROLASE DOMAIN-CONTAINING PROTEIN 2"/>
    <property type="match status" value="1"/>
</dbReference>
<evidence type="ECO:0000256" key="5">
    <source>
        <dbReference type="PIRNR" id="PIRNR000915"/>
    </source>
</evidence>
<feature type="binding site" evidence="8">
    <location>
        <position position="13"/>
    </location>
    <ligand>
        <name>Mg(2+)</name>
        <dbReference type="ChEBI" id="CHEBI:18420"/>
    </ligand>
</feature>
<evidence type="ECO:0000313" key="9">
    <source>
        <dbReference type="EMBL" id="BAK21635.1"/>
    </source>
</evidence>
<comment type="cofactor">
    <cofactor evidence="8">
        <name>Mg(2+)</name>
        <dbReference type="ChEBI" id="CHEBI:18420"/>
    </cofactor>
    <text evidence="8">Divalent metal ions. Mg(2+) is the most effective.</text>
</comment>
<dbReference type="InterPro" id="IPR006357">
    <property type="entry name" value="HAD-SF_hydro_IIA"/>
</dbReference>
<protein>
    <recommendedName>
        <fullName evidence="5">Acid sugar phosphatase</fullName>
        <ecNumber evidence="5">3.1.3.-</ecNumber>
    </recommendedName>
</protein>
<accession>F3YAV7</accession>
<feature type="binding site" evidence="8">
    <location>
        <position position="208"/>
    </location>
    <ligand>
        <name>Mg(2+)</name>
        <dbReference type="ChEBI" id="CHEBI:18420"/>
    </ligand>
</feature>
<dbReference type="AlphaFoldDB" id="F3YAV7"/>
<dbReference type="CDD" id="cd07530">
    <property type="entry name" value="HAD_Pase_UmpH-like"/>
    <property type="match status" value="1"/>
</dbReference>
<dbReference type="SFLD" id="SFLDS00003">
    <property type="entry name" value="Haloacid_Dehalogenase"/>
    <property type="match status" value="1"/>
</dbReference>
<dbReference type="SFLD" id="SFLDG01139">
    <property type="entry name" value="C2.A:_Pyridoxal_Phosphate_Phos"/>
    <property type="match status" value="1"/>
</dbReference>
<dbReference type="KEGG" id="mps:MPTP_1184"/>
<dbReference type="InterPro" id="IPR036412">
    <property type="entry name" value="HAD-like_sf"/>
</dbReference>
<dbReference type="OrthoDB" id="9810449at2"/>
<keyword evidence="10" id="KW-1185">Reference proteome</keyword>
<dbReference type="InterPro" id="IPR006354">
    <property type="entry name" value="HAD-SF_hydro_IIA_hyp1"/>
</dbReference>
<dbReference type="SUPFAM" id="SSF56784">
    <property type="entry name" value="HAD-like"/>
    <property type="match status" value="1"/>
</dbReference>
<comment type="similarity">
    <text evidence="1 5">Belongs to the HAD-like hydrolase superfamily. NagD family.</text>
</comment>